<dbReference type="SUPFAM" id="SSF53067">
    <property type="entry name" value="Actin-like ATPase domain"/>
    <property type="match status" value="1"/>
</dbReference>
<dbReference type="KEGG" id="acan:ACA1_190270"/>
<dbReference type="Pfam" id="PF00012">
    <property type="entry name" value="HSP70"/>
    <property type="match status" value="1"/>
</dbReference>
<dbReference type="GO" id="GO:0005524">
    <property type="term" value="F:ATP binding"/>
    <property type="evidence" value="ECO:0007669"/>
    <property type="project" value="UniProtKB-KW"/>
</dbReference>
<accession>L8GE07</accession>
<dbReference type="GeneID" id="14911736"/>
<dbReference type="Gene3D" id="3.30.420.40">
    <property type="match status" value="1"/>
</dbReference>
<feature type="chain" id="PRO_5003989442" evidence="5">
    <location>
        <begin position="21"/>
        <end position="155"/>
    </location>
</feature>
<dbReference type="OrthoDB" id="2401965at2759"/>
<evidence type="ECO:0000256" key="5">
    <source>
        <dbReference type="SAM" id="SignalP"/>
    </source>
</evidence>
<sequence length="155" mass="17286">MKVAALVLLGIALLFASVHGQDENNKFEGPIIGIDLGTTYSVVGIWKNGRVDIIANDQGNRITPSYVAYVYQIRNTIQDKEKIEDKLSEDDLETLETLVKDSLEWLDDHQEADKDDYEEKRKEIDQVVSPHLHPHGGFPGGADGADEDFGAYDEL</sequence>
<dbReference type="EMBL" id="KB008154">
    <property type="protein sequence ID" value="ELR11330.1"/>
    <property type="molecule type" value="Genomic_DNA"/>
</dbReference>
<feature type="compositionally biased region" description="Acidic residues" evidence="4">
    <location>
        <begin position="144"/>
        <end position="155"/>
    </location>
</feature>
<evidence type="ECO:0000256" key="2">
    <source>
        <dbReference type="ARBA" id="ARBA00022741"/>
    </source>
</evidence>
<proteinExistence type="inferred from homology"/>
<feature type="region of interest" description="Disordered" evidence="4">
    <location>
        <begin position="129"/>
        <end position="155"/>
    </location>
</feature>
<name>L8GE07_ACACF</name>
<dbReference type="PRINTS" id="PR00301">
    <property type="entry name" value="HEATSHOCK70"/>
</dbReference>
<dbReference type="STRING" id="1257118.L8GE07"/>
<dbReference type="SUPFAM" id="SSF100934">
    <property type="entry name" value="Heat shock protein 70kD (HSP70), C-terminal subdomain"/>
    <property type="match status" value="1"/>
</dbReference>
<dbReference type="FunFam" id="3.30.420.40:FF:000028">
    <property type="entry name" value="heat shock 70 kDa protein-like"/>
    <property type="match status" value="1"/>
</dbReference>
<dbReference type="InterPro" id="IPR018181">
    <property type="entry name" value="Heat_shock_70_CS"/>
</dbReference>
<keyword evidence="5" id="KW-0732">Signal</keyword>
<keyword evidence="3" id="KW-0067">ATP-binding</keyword>
<keyword evidence="2" id="KW-0547">Nucleotide-binding</keyword>
<feature type="signal peptide" evidence="5">
    <location>
        <begin position="1"/>
        <end position="20"/>
    </location>
</feature>
<dbReference type="VEuPathDB" id="AmoebaDB:ACA1_190270"/>
<evidence type="ECO:0000256" key="3">
    <source>
        <dbReference type="ARBA" id="ARBA00022840"/>
    </source>
</evidence>
<dbReference type="InterPro" id="IPR029048">
    <property type="entry name" value="HSP70_C_sf"/>
</dbReference>
<dbReference type="InterPro" id="IPR013126">
    <property type="entry name" value="Hsp_70_fam"/>
</dbReference>
<evidence type="ECO:0000256" key="4">
    <source>
        <dbReference type="SAM" id="MobiDB-lite"/>
    </source>
</evidence>
<protein>
    <submittedName>
        <fullName evidence="6">Heat shock 70kDa protein 5 (Glucoseregulated protein, 78kDa), putative</fullName>
    </submittedName>
</protein>
<dbReference type="Proteomes" id="UP000011083">
    <property type="component" value="Unassembled WGS sequence"/>
</dbReference>
<dbReference type="PANTHER" id="PTHR19375">
    <property type="entry name" value="HEAT SHOCK PROTEIN 70KDA"/>
    <property type="match status" value="1"/>
</dbReference>
<dbReference type="AlphaFoldDB" id="L8GE07"/>
<dbReference type="InterPro" id="IPR043129">
    <property type="entry name" value="ATPase_NBD"/>
</dbReference>
<dbReference type="GO" id="GO:0140662">
    <property type="term" value="F:ATP-dependent protein folding chaperone"/>
    <property type="evidence" value="ECO:0007669"/>
    <property type="project" value="InterPro"/>
</dbReference>
<comment type="similarity">
    <text evidence="1">Belongs to the heat shock protein 70 family.</text>
</comment>
<keyword evidence="7" id="KW-1185">Reference proteome</keyword>
<organism evidence="6 7">
    <name type="scientific">Acanthamoeba castellanii (strain ATCC 30010 / Neff)</name>
    <dbReference type="NCBI Taxonomy" id="1257118"/>
    <lineage>
        <taxon>Eukaryota</taxon>
        <taxon>Amoebozoa</taxon>
        <taxon>Discosea</taxon>
        <taxon>Longamoebia</taxon>
        <taxon>Centramoebida</taxon>
        <taxon>Acanthamoebidae</taxon>
        <taxon>Acanthamoeba</taxon>
    </lineage>
</organism>
<gene>
    <name evidence="6" type="ORF">ACA1_190270</name>
</gene>
<evidence type="ECO:0000313" key="6">
    <source>
        <dbReference type="EMBL" id="ELR11330.1"/>
    </source>
</evidence>
<evidence type="ECO:0000313" key="7">
    <source>
        <dbReference type="Proteomes" id="UP000011083"/>
    </source>
</evidence>
<evidence type="ECO:0000256" key="1">
    <source>
        <dbReference type="ARBA" id="ARBA00007381"/>
    </source>
</evidence>
<reference evidence="6 7" key="1">
    <citation type="journal article" date="2013" name="Genome Biol.">
        <title>Genome of Acanthamoeba castellanii highlights extensive lateral gene transfer and early evolution of tyrosine kinase signaling.</title>
        <authorList>
            <person name="Clarke M."/>
            <person name="Lohan A.J."/>
            <person name="Liu B."/>
            <person name="Lagkouvardos I."/>
            <person name="Roy S."/>
            <person name="Zafar N."/>
            <person name="Bertelli C."/>
            <person name="Schilde C."/>
            <person name="Kianianmomeni A."/>
            <person name="Burglin T.R."/>
            <person name="Frech C."/>
            <person name="Turcotte B."/>
            <person name="Kopec K.O."/>
            <person name="Synnott J.M."/>
            <person name="Choo C."/>
            <person name="Paponov I."/>
            <person name="Finkler A."/>
            <person name="Soon Heng Tan C."/>
            <person name="Hutchins A.P."/>
            <person name="Weinmeier T."/>
            <person name="Rattei T."/>
            <person name="Chu J.S."/>
            <person name="Gimenez G."/>
            <person name="Irimia M."/>
            <person name="Rigden D.J."/>
            <person name="Fitzpatrick D.A."/>
            <person name="Lorenzo-Morales J."/>
            <person name="Bateman A."/>
            <person name="Chiu C.H."/>
            <person name="Tang P."/>
            <person name="Hegemann P."/>
            <person name="Fromm H."/>
            <person name="Raoult D."/>
            <person name="Greub G."/>
            <person name="Miranda-Saavedra D."/>
            <person name="Chen N."/>
            <person name="Nash P."/>
            <person name="Ginger M.L."/>
            <person name="Horn M."/>
            <person name="Schaap P."/>
            <person name="Caler L."/>
            <person name="Loftus B."/>
        </authorList>
    </citation>
    <scope>NUCLEOTIDE SEQUENCE [LARGE SCALE GENOMIC DNA]</scope>
    <source>
        <strain evidence="6 7">Neff</strain>
    </source>
</reference>
<keyword evidence="6" id="KW-0346">Stress response</keyword>
<dbReference type="RefSeq" id="XP_004333343.1">
    <property type="nucleotide sequence ID" value="XM_004333295.1"/>
</dbReference>
<dbReference type="PROSITE" id="PS00297">
    <property type="entry name" value="HSP70_1"/>
    <property type="match status" value="1"/>
</dbReference>